<dbReference type="Pfam" id="PF14484">
    <property type="entry name" value="FISNA"/>
    <property type="match status" value="1"/>
</dbReference>
<dbReference type="InterPro" id="IPR029495">
    <property type="entry name" value="NACHT-assoc"/>
</dbReference>
<evidence type="ECO:0000256" key="2">
    <source>
        <dbReference type="ARBA" id="ARBA00022490"/>
    </source>
</evidence>
<dbReference type="GO" id="GO:0005737">
    <property type="term" value="C:cytoplasm"/>
    <property type="evidence" value="ECO:0007669"/>
    <property type="project" value="UniProtKB-SubCell"/>
</dbReference>
<evidence type="ECO:0000256" key="3">
    <source>
        <dbReference type="SAM" id="MobiDB-lite"/>
    </source>
</evidence>
<comment type="caution">
    <text evidence="5">The sequence shown here is derived from an EMBL/GenBank/DDBJ whole genome shotgun (WGS) entry which is preliminary data.</text>
</comment>
<dbReference type="Proteomes" id="UP001356427">
    <property type="component" value="Unassembled WGS sequence"/>
</dbReference>
<evidence type="ECO:0000259" key="4">
    <source>
        <dbReference type="PROSITE" id="PS50824"/>
    </source>
</evidence>
<sequence>MMEGTQYQMSVFRLERGCLAEEEVVSLCLMRERRLSMCLKGDPPWTWKMALDQWTRLTGMMWKGLDPRSTATIPSTVMTSVNRMNWMKKLNHLLLESSWKEQSYSSCYSLDSDDCETRTRKSRSSAPKAEGPAVELPPRPELIKNPDEKRHPALTVDFTFKAIRKTLEKLGQDDLRKIKITLWNRYPESFSAPPQGMDMVDLVDRLLECYDLEVALQLTKALLKDMGLKRLADFLTDICKRSEVRYELRLTLLRKYSSMHEGFAQQGDHKAIDSIFNELYITDGGNAGPNIQHEVRKIDKLSTNHKKVKLITCR</sequence>
<dbReference type="InterPro" id="IPR011029">
    <property type="entry name" value="DEATH-like_dom_sf"/>
</dbReference>
<comment type="subcellular location">
    <subcellularLocation>
        <location evidence="1">Cytoplasm</location>
    </subcellularLocation>
</comment>
<dbReference type="Pfam" id="PF02758">
    <property type="entry name" value="PYRIN"/>
    <property type="match status" value="1"/>
</dbReference>
<dbReference type="PROSITE" id="PS50824">
    <property type="entry name" value="DAPIN"/>
    <property type="match status" value="1"/>
</dbReference>
<protein>
    <recommendedName>
        <fullName evidence="4">Pyrin domain-containing protein</fullName>
    </recommendedName>
</protein>
<evidence type="ECO:0000313" key="6">
    <source>
        <dbReference type="Proteomes" id="UP001356427"/>
    </source>
</evidence>
<keyword evidence="6" id="KW-1185">Reference proteome</keyword>
<keyword evidence="2" id="KW-0963">Cytoplasm</keyword>
<dbReference type="SUPFAM" id="SSF47986">
    <property type="entry name" value="DEATH domain"/>
    <property type="match status" value="1"/>
</dbReference>
<evidence type="ECO:0000313" key="5">
    <source>
        <dbReference type="EMBL" id="KAK6322313.1"/>
    </source>
</evidence>
<reference evidence="5 6" key="1">
    <citation type="submission" date="2021-04" db="EMBL/GenBank/DDBJ databases">
        <authorList>
            <person name="De Guttry C."/>
            <person name="Zahm M."/>
            <person name="Klopp C."/>
            <person name="Cabau C."/>
            <person name="Louis A."/>
            <person name="Berthelot C."/>
            <person name="Parey E."/>
            <person name="Roest Crollius H."/>
            <person name="Montfort J."/>
            <person name="Robinson-Rechavi M."/>
            <person name="Bucao C."/>
            <person name="Bouchez O."/>
            <person name="Gislard M."/>
            <person name="Lluch J."/>
            <person name="Milhes M."/>
            <person name="Lampietro C."/>
            <person name="Lopez Roques C."/>
            <person name="Donnadieu C."/>
            <person name="Braasch I."/>
            <person name="Desvignes T."/>
            <person name="Postlethwait J."/>
            <person name="Bobe J."/>
            <person name="Wedekind C."/>
            <person name="Guiguen Y."/>
        </authorList>
    </citation>
    <scope>NUCLEOTIDE SEQUENCE [LARGE SCALE GENOMIC DNA]</scope>
    <source>
        <strain evidence="5">Cs_M1</strain>
        <tissue evidence="5">Blood</tissue>
    </source>
</reference>
<dbReference type="Gene3D" id="1.10.533.10">
    <property type="entry name" value="Death Domain, Fas"/>
    <property type="match status" value="1"/>
</dbReference>
<evidence type="ECO:0000256" key="1">
    <source>
        <dbReference type="ARBA" id="ARBA00004496"/>
    </source>
</evidence>
<dbReference type="EMBL" id="JAGTTL010000005">
    <property type="protein sequence ID" value="KAK6322313.1"/>
    <property type="molecule type" value="Genomic_DNA"/>
</dbReference>
<organism evidence="5 6">
    <name type="scientific">Coregonus suidteri</name>
    <dbReference type="NCBI Taxonomy" id="861788"/>
    <lineage>
        <taxon>Eukaryota</taxon>
        <taxon>Metazoa</taxon>
        <taxon>Chordata</taxon>
        <taxon>Craniata</taxon>
        <taxon>Vertebrata</taxon>
        <taxon>Euteleostomi</taxon>
        <taxon>Actinopterygii</taxon>
        <taxon>Neopterygii</taxon>
        <taxon>Teleostei</taxon>
        <taxon>Protacanthopterygii</taxon>
        <taxon>Salmoniformes</taxon>
        <taxon>Salmonidae</taxon>
        <taxon>Coregoninae</taxon>
        <taxon>Coregonus</taxon>
    </lineage>
</organism>
<name>A0AAN8M5N7_9TELE</name>
<feature type="domain" description="Pyrin" evidence="4">
    <location>
        <begin position="154"/>
        <end position="241"/>
    </location>
</feature>
<gene>
    <name evidence="5" type="ORF">J4Q44_G00071050</name>
</gene>
<feature type="region of interest" description="Disordered" evidence="3">
    <location>
        <begin position="109"/>
        <end position="148"/>
    </location>
</feature>
<dbReference type="SMART" id="SM01288">
    <property type="entry name" value="FISNA"/>
    <property type="match status" value="1"/>
</dbReference>
<dbReference type="SMART" id="SM01289">
    <property type="entry name" value="PYRIN"/>
    <property type="match status" value="1"/>
</dbReference>
<proteinExistence type="predicted"/>
<dbReference type="InterPro" id="IPR004020">
    <property type="entry name" value="DAPIN"/>
</dbReference>
<dbReference type="AlphaFoldDB" id="A0AAN8M5N7"/>
<accession>A0AAN8M5N7</accession>